<reference evidence="1 2" key="1">
    <citation type="submission" date="2018-01" db="EMBL/GenBank/DDBJ databases">
        <title>Draft genome sequence of Paucibacter aquatile CR182 isolated from freshwater of the Nakdong River.</title>
        <authorList>
            <person name="Choi A."/>
            <person name="Chung E.J."/>
        </authorList>
    </citation>
    <scope>NUCLEOTIDE SEQUENCE [LARGE SCALE GENOMIC DNA]</scope>
    <source>
        <strain evidence="1 2">CR182</strain>
    </source>
</reference>
<sequence length="821" mass="90008">MSGASSQRRQARSENPRRLQLLREQTLPPALNGIDYLEVASKDQRTLKLVFVFPVSGLSVAHCRIVGGVRIQGVRVLTAQASGKVLTLTVDQAGDFSWYELQLIDPAAPEFAPAGIDPVLASIRFSFKAQCPSDFDCESAHHCPPASLPEPLLDYLAKDYASFRRLMLDRMGQLIPGGQDAHPADFSTALVEMLAHVGDLLSYRQDAVATEAYLGTARRRVSLRRHARLLDYAVHEGCNSRAFVCVEVAPQADGRSLPARSMLLTRGGDPDAPVLRSDELARLPEDGSLVFETLHALSLHSAHNRIALHDWGELRYCLPRGATSAAVVNSPVLALLPGQVLIAEEIRSATTGREADRERSHRHALRLLAVEPARDELTGTDLRLLRWHEDDALPFPLCVSAEFEEGGSLVRRAISVMRGNVVLADQGLSRRAESLLPPEVPADRPGRAARPYRPRLQEPGIAFAEPYSHDQAQAGSAARALRQDPRRAVPADMHLEQDDPAQFGDQILLGASRWTPRRDLLASDRFAQEFVLETEADGRASLRFGDNQFGRRPEPGARLLASYRQGGGAAGNVGPDSIVRLVCDEPLIRPFVLRVRNPLSAQGGCDPESADTVRLFAPESFRSQERAVTEDDYARMAERHPQVQRAAARLRWTGSWYTVFVSIDRRGGLPLDAAFRAEMLAHLDRYRLAGYDLELQEPAYVPLDIELAVCVLPGFMAAAVEQSLLARLSNGLDAQGQPAFFHPDHFSFGGSLALSALVEAAQSLVGVASVEVLRFQRWGRTAQGERAAGVILAASLEVLRLDNDPNFPENGRLRLSMRGGL</sequence>
<protein>
    <submittedName>
        <fullName evidence="1">Putative baseplate assembly protein</fullName>
    </submittedName>
</protein>
<comment type="caution">
    <text evidence="1">The sequence shown here is derived from an EMBL/GenBank/DDBJ whole genome shotgun (WGS) entry which is preliminary data.</text>
</comment>
<gene>
    <name evidence="1" type="ORF">C1O66_11030</name>
</gene>
<dbReference type="Proteomes" id="UP000235916">
    <property type="component" value="Unassembled WGS sequence"/>
</dbReference>
<evidence type="ECO:0000313" key="1">
    <source>
        <dbReference type="EMBL" id="PND38003.1"/>
    </source>
</evidence>
<organism evidence="1 2">
    <name type="scientific">Kinneretia aquatilis</name>
    <dbReference type="NCBI Taxonomy" id="2070761"/>
    <lineage>
        <taxon>Bacteria</taxon>
        <taxon>Pseudomonadati</taxon>
        <taxon>Pseudomonadota</taxon>
        <taxon>Betaproteobacteria</taxon>
        <taxon>Burkholderiales</taxon>
        <taxon>Sphaerotilaceae</taxon>
        <taxon>Roseateles</taxon>
    </lineage>
</organism>
<accession>A0A2N8KX19</accession>
<dbReference type="RefSeq" id="WP_102767923.1">
    <property type="nucleotide sequence ID" value="NZ_POSP01000003.1"/>
</dbReference>
<dbReference type="OrthoDB" id="9796131at2"/>
<keyword evidence="2" id="KW-1185">Reference proteome</keyword>
<dbReference type="EMBL" id="POSP01000003">
    <property type="protein sequence ID" value="PND38003.1"/>
    <property type="molecule type" value="Genomic_DNA"/>
</dbReference>
<dbReference type="AlphaFoldDB" id="A0A2N8KX19"/>
<name>A0A2N8KX19_9BURK</name>
<evidence type="ECO:0000313" key="2">
    <source>
        <dbReference type="Proteomes" id="UP000235916"/>
    </source>
</evidence>
<proteinExistence type="predicted"/>
<dbReference type="NCBIfam" id="TIGR02243">
    <property type="entry name" value="putative baseplate assembly protein"/>
    <property type="match status" value="1"/>
</dbReference>
<dbReference type="InterPro" id="IPR011749">
    <property type="entry name" value="CHP02243"/>
</dbReference>